<feature type="region of interest" description="Disordered" evidence="7">
    <location>
        <begin position="469"/>
        <end position="490"/>
    </location>
</feature>
<dbReference type="RefSeq" id="WP_364026645.1">
    <property type="nucleotide sequence ID" value="NZ_JBFATD010000016.1"/>
</dbReference>
<feature type="transmembrane region" description="Helical" evidence="8">
    <location>
        <begin position="281"/>
        <end position="305"/>
    </location>
</feature>
<feature type="domain" description="Major facilitator superfamily (MFS) profile" evidence="9">
    <location>
        <begin position="63"/>
        <end position="490"/>
    </location>
</feature>
<keyword evidence="2" id="KW-0813">Transport</keyword>
<comment type="caution">
    <text evidence="10">The sequence shown here is derived from an EMBL/GenBank/DDBJ whole genome shotgun (WGS) entry which is preliminary data.</text>
</comment>
<feature type="transmembrane region" description="Helical" evidence="8">
    <location>
        <begin position="239"/>
        <end position="260"/>
    </location>
</feature>
<dbReference type="PROSITE" id="PS50850">
    <property type="entry name" value="MFS"/>
    <property type="match status" value="1"/>
</dbReference>
<keyword evidence="3" id="KW-1003">Cell membrane</keyword>
<feature type="transmembrane region" description="Helical" evidence="8">
    <location>
        <begin position="412"/>
        <end position="433"/>
    </location>
</feature>
<feature type="transmembrane region" description="Helical" evidence="8">
    <location>
        <begin position="206"/>
        <end position="227"/>
    </location>
</feature>
<feature type="transmembrane region" description="Helical" evidence="8">
    <location>
        <begin position="80"/>
        <end position="97"/>
    </location>
</feature>
<keyword evidence="6 8" id="KW-0472">Membrane</keyword>
<feature type="transmembrane region" description="Helical" evidence="8">
    <location>
        <begin position="373"/>
        <end position="400"/>
    </location>
</feature>
<dbReference type="Gene3D" id="1.20.1250.20">
    <property type="entry name" value="MFS general substrate transporter like domains"/>
    <property type="match status" value="1"/>
</dbReference>
<dbReference type="InterPro" id="IPR020846">
    <property type="entry name" value="MFS_dom"/>
</dbReference>
<gene>
    <name evidence="10" type="ORF">AB0K95_30180</name>
</gene>
<keyword evidence="5 8" id="KW-1133">Transmembrane helix</keyword>
<evidence type="ECO:0000256" key="6">
    <source>
        <dbReference type="ARBA" id="ARBA00023136"/>
    </source>
</evidence>
<proteinExistence type="predicted"/>
<dbReference type="PANTHER" id="PTHR23517:SF13">
    <property type="entry name" value="MAJOR FACILITATOR SUPERFAMILY MFS_1"/>
    <property type="match status" value="1"/>
</dbReference>
<evidence type="ECO:0000256" key="8">
    <source>
        <dbReference type="SAM" id="Phobius"/>
    </source>
</evidence>
<sequence>MGHHCLADDEEGPAVAEHFETPCDGAGRVLAECLGHATSLALSCKKVCRASKLLLAIQAWRPLAAAFSFGGSVPSLGTRASFWTAGAVVALALWTSACPTMTYPLYQEEWGVSTTTVTWIFAAYPIALIPVLILFGDLSDHIGRRASMLLGLAAEFVGVLLFALGDDVGWLLLGRAFMGLGVGLSISPASVAMVEFSPPGQEKRAGAASTAISALGIGLAMVVGGALTEYAPLPLHLHYFVLAAVIVAVACLVTQMPHHTQGESAERWRVRPIVIPRGSRTVFLAGSLAFASSFLLGAIVLPLGAKIAQQLAGSVNALVTGALLSVFAACITLFALMARRIHVWLLVVVGALGSLAAVWLFVVTGAVHSLGLFFLASAVAGAAYAFDFAGGLTVFSRYAAPHHKAGMVSGGYLVGYVAQGIGAPALGAVVTAHGLMSGLMTGAVVFGAFFVIALIGGLTVLAPLHRSGKQSTPAREVPRHEPSYASKTEV</sequence>
<dbReference type="InterPro" id="IPR050171">
    <property type="entry name" value="MFS_Transporters"/>
</dbReference>
<evidence type="ECO:0000313" key="11">
    <source>
        <dbReference type="Proteomes" id="UP001552527"/>
    </source>
</evidence>
<dbReference type="EMBL" id="JBFATE010000016">
    <property type="protein sequence ID" value="MEV5249503.1"/>
    <property type="molecule type" value="Genomic_DNA"/>
</dbReference>
<organism evidence="10 11">
    <name type="scientific">Streptomyces werraensis</name>
    <dbReference type="NCBI Taxonomy" id="68284"/>
    <lineage>
        <taxon>Bacteria</taxon>
        <taxon>Bacillati</taxon>
        <taxon>Actinomycetota</taxon>
        <taxon>Actinomycetes</taxon>
        <taxon>Kitasatosporales</taxon>
        <taxon>Streptomycetaceae</taxon>
        <taxon>Streptomyces</taxon>
    </lineage>
</organism>
<evidence type="ECO:0000256" key="7">
    <source>
        <dbReference type="SAM" id="MobiDB-lite"/>
    </source>
</evidence>
<evidence type="ECO:0000259" key="9">
    <source>
        <dbReference type="PROSITE" id="PS50850"/>
    </source>
</evidence>
<feature type="transmembrane region" description="Helical" evidence="8">
    <location>
        <begin position="343"/>
        <end position="367"/>
    </location>
</feature>
<evidence type="ECO:0000256" key="3">
    <source>
        <dbReference type="ARBA" id="ARBA00022475"/>
    </source>
</evidence>
<keyword evidence="4 8" id="KW-0812">Transmembrane</keyword>
<feature type="transmembrane region" description="Helical" evidence="8">
    <location>
        <begin position="170"/>
        <end position="194"/>
    </location>
</feature>
<dbReference type="Pfam" id="PF07690">
    <property type="entry name" value="MFS_1"/>
    <property type="match status" value="1"/>
</dbReference>
<feature type="transmembrane region" description="Helical" evidence="8">
    <location>
        <begin position="439"/>
        <end position="461"/>
    </location>
</feature>
<evidence type="ECO:0000256" key="1">
    <source>
        <dbReference type="ARBA" id="ARBA00004651"/>
    </source>
</evidence>
<keyword evidence="11" id="KW-1185">Reference proteome</keyword>
<dbReference type="Proteomes" id="UP001552527">
    <property type="component" value="Unassembled WGS sequence"/>
</dbReference>
<evidence type="ECO:0000256" key="5">
    <source>
        <dbReference type="ARBA" id="ARBA00022989"/>
    </source>
</evidence>
<dbReference type="InterPro" id="IPR036259">
    <property type="entry name" value="MFS_trans_sf"/>
</dbReference>
<feature type="transmembrane region" description="Helical" evidence="8">
    <location>
        <begin position="317"/>
        <end position="336"/>
    </location>
</feature>
<feature type="compositionally biased region" description="Basic and acidic residues" evidence="7">
    <location>
        <begin position="476"/>
        <end position="490"/>
    </location>
</feature>
<dbReference type="InterPro" id="IPR011701">
    <property type="entry name" value="MFS"/>
</dbReference>
<comment type="subcellular location">
    <subcellularLocation>
        <location evidence="1">Cell membrane</location>
        <topology evidence="1">Multi-pass membrane protein</topology>
    </subcellularLocation>
</comment>
<accession>A0ABV3JMV8</accession>
<feature type="transmembrane region" description="Helical" evidence="8">
    <location>
        <begin position="117"/>
        <end position="135"/>
    </location>
</feature>
<evidence type="ECO:0000256" key="4">
    <source>
        <dbReference type="ARBA" id="ARBA00022692"/>
    </source>
</evidence>
<dbReference type="SUPFAM" id="SSF103473">
    <property type="entry name" value="MFS general substrate transporter"/>
    <property type="match status" value="1"/>
</dbReference>
<evidence type="ECO:0000313" key="10">
    <source>
        <dbReference type="EMBL" id="MEV5249503.1"/>
    </source>
</evidence>
<dbReference type="PANTHER" id="PTHR23517">
    <property type="entry name" value="RESISTANCE PROTEIN MDTM, PUTATIVE-RELATED-RELATED"/>
    <property type="match status" value="1"/>
</dbReference>
<reference evidence="10 11" key="1">
    <citation type="submission" date="2024-06" db="EMBL/GenBank/DDBJ databases">
        <title>The Natural Products Discovery Center: Release of the First 8490 Sequenced Strains for Exploring Actinobacteria Biosynthetic Diversity.</title>
        <authorList>
            <person name="Kalkreuter E."/>
            <person name="Kautsar S.A."/>
            <person name="Yang D."/>
            <person name="Bader C.D."/>
            <person name="Teijaro C.N."/>
            <person name="Fluegel L."/>
            <person name="Davis C.M."/>
            <person name="Simpson J.R."/>
            <person name="Lauterbach L."/>
            <person name="Steele A.D."/>
            <person name="Gui C."/>
            <person name="Meng S."/>
            <person name="Li G."/>
            <person name="Viehrig K."/>
            <person name="Ye F."/>
            <person name="Su P."/>
            <person name="Kiefer A.F."/>
            <person name="Nichols A."/>
            <person name="Cepeda A.J."/>
            <person name="Yan W."/>
            <person name="Fan B."/>
            <person name="Jiang Y."/>
            <person name="Adhikari A."/>
            <person name="Zheng C.-J."/>
            <person name="Schuster L."/>
            <person name="Cowan T.M."/>
            <person name="Smanski M.J."/>
            <person name="Chevrette M.G."/>
            <person name="De Carvalho L.P.S."/>
            <person name="Shen B."/>
        </authorList>
    </citation>
    <scope>NUCLEOTIDE SEQUENCE [LARGE SCALE GENOMIC DNA]</scope>
    <source>
        <strain evidence="10 11">NPDC052768</strain>
    </source>
</reference>
<name>A0ABV3JMV8_9ACTN</name>
<evidence type="ECO:0000256" key="2">
    <source>
        <dbReference type="ARBA" id="ARBA00022448"/>
    </source>
</evidence>
<feature type="transmembrane region" description="Helical" evidence="8">
    <location>
        <begin position="147"/>
        <end position="164"/>
    </location>
</feature>
<protein>
    <submittedName>
        <fullName evidence="10">MFS transporter</fullName>
    </submittedName>
</protein>